<evidence type="ECO:0000256" key="2">
    <source>
        <dbReference type="SAM" id="Phobius"/>
    </source>
</evidence>
<feature type="compositionally biased region" description="Pro residues" evidence="1">
    <location>
        <begin position="28"/>
        <end position="40"/>
    </location>
</feature>
<dbReference type="EMBL" id="JADEWZ010000086">
    <property type="protein sequence ID" value="MBE9119150.1"/>
    <property type="molecule type" value="Genomic_DNA"/>
</dbReference>
<evidence type="ECO:0000313" key="4">
    <source>
        <dbReference type="Proteomes" id="UP000654482"/>
    </source>
</evidence>
<sequence>MANSPEQPKSDSLQQSPTPAPSSKKVSNPPPPIPPKPPTSPTSAVKTPSPSKGSVWMSLINRAIAVGIAVYGLVAVWSLLQ</sequence>
<reference evidence="3" key="1">
    <citation type="submission" date="2020-10" db="EMBL/GenBank/DDBJ databases">
        <authorList>
            <person name="Castelo-Branco R."/>
            <person name="Eusebio N."/>
            <person name="Adriana R."/>
            <person name="Vieira A."/>
            <person name="Brugerolle De Fraissinette N."/>
            <person name="Rezende De Castro R."/>
            <person name="Schneider M.P."/>
            <person name="Vasconcelos V."/>
            <person name="Leao P.N."/>
        </authorList>
    </citation>
    <scope>NUCLEOTIDE SEQUENCE</scope>
    <source>
        <strain evidence="3">LEGE 07157</strain>
    </source>
</reference>
<feature type="compositionally biased region" description="Polar residues" evidence="1">
    <location>
        <begin position="1"/>
        <end position="17"/>
    </location>
</feature>
<keyword evidence="2" id="KW-0472">Membrane</keyword>
<evidence type="ECO:0000256" key="1">
    <source>
        <dbReference type="SAM" id="MobiDB-lite"/>
    </source>
</evidence>
<dbReference type="AlphaFoldDB" id="A0A8J7E125"/>
<keyword evidence="2" id="KW-0812">Transmembrane</keyword>
<dbReference type="RefSeq" id="WP_194032243.1">
    <property type="nucleotide sequence ID" value="NZ_JADEWZ010000086.1"/>
</dbReference>
<feature type="region of interest" description="Disordered" evidence="1">
    <location>
        <begin position="1"/>
        <end position="52"/>
    </location>
</feature>
<accession>A0A8J7E125</accession>
<name>A0A8J7E125_9CYAN</name>
<organism evidence="3 4">
    <name type="scientific">Lusitaniella coriacea LEGE 07157</name>
    <dbReference type="NCBI Taxonomy" id="945747"/>
    <lineage>
        <taxon>Bacteria</taxon>
        <taxon>Bacillati</taxon>
        <taxon>Cyanobacteriota</taxon>
        <taxon>Cyanophyceae</taxon>
        <taxon>Spirulinales</taxon>
        <taxon>Lusitaniellaceae</taxon>
        <taxon>Lusitaniella</taxon>
    </lineage>
</organism>
<dbReference type="Proteomes" id="UP000654482">
    <property type="component" value="Unassembled WGS sequence"/>
</dbReference>
<comment type="caution">
    <text evidence="3">The sequence shown here is derived from an EMBL/GenBank/DDBJ whole genome shotgun (WGS) entry which is preliminary data.</text>
</comment>
<feature type="transmembrane region" description="Helical" evidence="2">
    <location>
        <begin position="59"/>
        <end position="80"/>
    </location>
</feature>
<protein>
    <submittedName>
        <fullName evidence="3">Uncharacterized protein</fullName>
    </submittedName>
</protein>
<evidence type="ECO:0000313" key="3">
    <source>
        <dbReference type="EMBL" id="MBE9119150.1"/>
    </source>
</evidence>
<keyword evidence="4" id="KW-1185">Reference proteome</keyword>
<gene>
    <name evidence="3" type="ORF">IQ249_25175</name>
</gene>
<keyword evidence="2" id="KW-1133">Transmembrane helix</keyword>
<proteinExistence type="predicted"/>
<feature type="compositionally biased region" description="Low complexity" evidence="1">
    <location>
        <begin position="41"/>
        <end position="52"/>
    </location>
</feature>